<reference evidence="1" key="1">
    <citation type="journal article" date="2014" name="Front. Microbiol.">
        <title>High frequency of phylogenetically diverse reductive dehalogenase-homologous genes in deep subseafloor sedimentary metagenomes.</title>
        <authorList>
            <person name="Kawai M."/>
            <person name="Futagami T."/>
            <person name="Toyoda A."/>
            <person name="Takaki Y."/>
            <person name="Nishi S."/>
            <person name="Hori S."/>
            <person name="Arai W."/>
            <person name="Tsubouchi T."/>
            <person name="Morono Y."/>
            <person name="Uchiyama I."/>
            <person name="Ito T."/>
            <person name="Fujiyama A."/>
            <person name="Inagaki F."/>
            <person name="Takami H."/>
        </authorList>
    </citation>
    <scope>NUCLEOTIDE SEQUENCE</scope>
    <source>
        <strain evidence="1">Expedition CK06-06</strain>
    </source>
</reference>
<protein>
    <submittedName>
        <fullName evidence="1">Uncharacterized protein</fullName>
    </submittedName>
</protein>
<proteinExistence type="predicted"/>
<name>X1GDQ6_9ZZZZ</name>
<dbReference type="AlphaFoldDB" id="X1GDQ6"/>
<dbReference type="EMBL" id="BARU01012320">
    <property type="protein sequence ID" value="GAH39739.1"/>
    <property type="molecule type" value="Genomic_DNA"/>
</dbReference>
<gene>
    <name evidence="1" type="ORF">S03H2_22772</name>
</gene>
<comment type="caution">
    <text evidence="1">The sequence shown here is derived from an EMBL/GenBank/DDBJ whole genome shotgun (WGS) entry which is preliminary data.</text>
</comment>
<evidence type="ECO:0000313" key="1">
    <source>
        <dbReference type="EMBL" id="GAH39739.1"/>
    </source>
</evidence>
<feature type="non-terminal residue" evidence="1">
    <location>
        <position position="1"/>
    </location>
</feature>
<accession>X1GDQ6</accession>
<organism evidence="1">
    <name type="scientific">marine sediment metagenome</name>
    <dbReference type="NCBI Taxonomy" id="412755"/>
    <lineage>
        <taxon>unclassified sequences</taxon>
        <taxon>metagenomes</taxon>
        <taxon>ecological metagenomes</taxon>
    </lineage>
</organism>
<sequence length="89" mass="9435">ERLAEALNNPEDRGEAAEAIRGLVEKITLRPGPNRGEIDATLHGELGTILGWIEAQVIGKTRKRDTPAAFAAGVSRAGTGFEPGISRSE</sequence>